<comment type="caution">
    <text evidence="8">The sequence shown here is derived from an EMBL/GenBank/DDBJ whole genome shotgun (WGS) entry which is preliminary data.</text>
</comment>
<comment type="subcellular location">
    <subcellularLocation>
        <location evidence="1">Cell membrane</location>
        <topology evidence="1">Multi-pass membrane protein</topology>
    </subcellularLocation>
</comment>
<gene>
    <name evidence="8" type="ORF">IQ22_03445</name>
</gene>
<evidence type="ECO:0000256" key="2">
    <source>
        <dbReference type="ARBA" id="ARBA00022448"/>
    </source>
</evidence>
<keyword evidence="9" id="KW-1185">Reference proteome</keyword>
<proteinExistence type="predicted"/>
<feature type="transmembrane region" description="Helical" evidence="7">
    <location>
        <begin position="471"/>
        <end position="489"/>
    </location>
</feature>
<dbReference type="RefSeq" id="WP_244309236.1">
    <property type="nucleotide sequence ID" value="NZ_VLKY01000012.1"/>
</dbReference>
<dbReference type="Proteomes" id="UP000316905">
    <property type="component" value="Unassembled WGS sequence"/>
</dbReference>
<dbReference type="GO" id="GO:0005886">
    <property type="term" value="C:plasma membrane"/>
    <property type="evidence" value="ECO:0007669"/>
    <property type="project" value="UniProtKB-SubCell"/>
</dbReference>
<keyword evidence="4 7" id="KW-0812">Transmembrane</keyword>
<keyword evidence="2" id="KW-0813">Transport</keyword>
<reference evidence="8 9" key="1">
    <citation type="journal article" date="2015" name="Stand. Genomic Sci.">
        <title>Genomic Encyclopedia of Bacterial and Archaeal Type Strains, Phase III: the genomes of soil and plant-associated and newly described type strains.</title>
        <authorList>
            <person name="Whitman W.B."/>
            <person name="Woyke T."/>
            <person name="Klenk H.P."/>
            <person name="Zhou Y."/>
            <person name="Lilburn T.G."/>
            <person name="Beck B.J."/>
            <person name="De Vos P."/>
            <person name="Vandamme P."/>
            <person name="Eisen J.A."/>
            <person name="Garrity G."/>
            <person name="Hugenholtz P."/>
            <person name="Kyrpides N.C."/>
        </authorList>
    </citation>
    <scope>NUCLEOTIDE SEQUENCE [LARGE SCALE GENOMIC DNA]</scope>
    <source>
        <strain evidence="8 9">CGMCC 1.6858</strain>
    </source>
</reference>
<feature type="transmembrane region" description="Helical" evidence="7">
    <location>
        <begin position="79"/>
        <end position="98"/>
    </location>
</feature>
<feature type="transmembrane region" description="Helical" evidence="7">
    <location>
        <begin position="158"/>
        <end position="179"/>
    </location>
</feature>
<evidence type="ECO:0000256" key="7">
    <source>
        <dbReference type="SAM" id="Phobius"/>
    </source>
</evidence>
<dbReference type="Pfam" id="PF04632">
    <property type="entry name" value="FUSC"/>
    <property type="match status" value="1"/>
</dbReference>
<feature type="transmembrane region" description="Helical" evidence="7">
    <location>
        <begin position="391"/>
        <end position="412"/>
    </location>
</feature>
<name>A0A562Q6C8_9PSED</name>
<evidence type="ECO:0000256" key="4">
    <source>
        <dbReference type="ARBA" id="ARBA00022692"/>
    </source>
</evidence>
<dbReference type="EMBL" id="VLKY01000012">
    <property type="protein sequence ID" value="TWI52302.1"/>
    <property type="molecule type" value="Genomic_DNA"/>
</dbReference>
<feature type="transmembrane region" description="Helical" evidence="7">
    <location>
        <begin position="442"/>
        <end position="465"/>
    </location>
</feature>
<keyword evidence="3" id="KW-1003">Cell membrane</keyword>
<dbReference type="InterPro" id="IPR006726">
    <property type="entry name" value="PHBA_efflux_AaeB/fusaric-R"/>
</dbReference>
<accession>A0A562Q6C8</accession>
<dbReference type="PANTHER" id="PTHR30509:SF9">
    <property type="entry name" value="MULTIDRUG RESISTANCE PROTEIN MDTO"/>
    <property type="match status" value="1"/>
</dbReference>
<organism evidence="8 9">
    <name type="scientific">Pseudomonas duriflava</name>
    <dbReference type="NCBI Taxonomy" id="459528"/>
    <lineage>
        <taxon>Bacteria</taxon>
        <taxon>Pseudomonadati</taxon>
        <taxon>Pseudomonadota</taxon>
        <taxon>Gammaproteobacteria</taxon>
        <taxon>Pseudomonadales</taxon>
        <taxon>Pseudomonadaceae</taxon>
        <taxon>Pseudomonas</taxon>
    </lineage>
</organism>
<dbReference type="GO" id="GO:0022857">
    <property type="term" value="F:transmembrane transporter activity"/>
    <property type="evidence" value="ECO:0007669"/>
    <property type="project" value="InterPro"/>
</dbReference>
<sequence length="734" mass="81744">MRVISLFNRLPSRKALRRGLREWSRTDGLTWAFIFKVLLTALLALWLAYRLELPQPSTVLVTVFIVMQPQSGQVLAKSFYRILGTLVGLSVMVLIIALFAQERILLLASLAVWVGLCTAGAARYRDFRGYAFLLAGYTASLIGLPTTSHPENAFMQALWRVLEISLGICCSGMVSAVVLPQTTRTVLHNTLSLRFRDFARMAHDGLSGRLSTEQFEALAARFAAESVGFENLRSASAFEDPHLRQRSGRLASLGSRFMLLNTRFHALHQLLNRLQTRPYVLDTLAPCLDEITALLVPLRDRLPIEADAARLAQRLAERREPLMQSIRTAREQLTQAQLSVEDLLDFNTAAELLYRFADDLHGYASAYATLHGPRPAKTPEPESFTPIANRIAAAVTGLRSALVVGVLGLFWIETAWPSGDSCALAAVLISALSSTSSNPRRYCLQLSVGTLGGALAGFVLVFFVLPQVNGFALLFYALSPVFILGAFLITRPLWAGYGTGLMVWFCSAALPGNMPIYDASVFLNQYLAYLLAAFVAAVAAAVLMPPNRPWMWRRLEQDLRLRVVQAISGKLKGLSSGFDSGTRDLLNQAYVLSTGHTVVQRQFLRWMFLVLEVGHAIIELRHEQENLPNHPCYLESRAWRQAIRAMGRALIRLFIQPGPKHLERALRAVDYAINSAQDARIHQEPNAGHFDHSPLRRVCSYLHFIRTSLLDPNSPLARHQRGRLAERSARLDEL</sequence>
<dbReference type="AlphaFoldDB" id="A0A562Q6C8"/>
<evidence type="ECO:0000256" key="6">
    <source>
        <dbReference type="ARBA" id="ARBA00023136"/>
    </source>
</evidence>
<evidence type="ECO:0000256" key="5">
    <source>
        <dbReference type="ARBA" id="ARBA00022989"/>
    </source>
</evidence>
<feature type="transmembrane region" description="Helical" evidence="7">
    <location>
        <begin position="29"/>
        <end position="49"/>
    </location>
</feature>
<dbReference type="PANTHER" id="PTHR30509">
    <property type="entry name" value="P-HYDROXYBENZOIC ACID EFFLUX PUMP SUBUNIT-RELATED"/>
    <property type="match status" value="1"/>
</dbReference>
<keyword evidence="6 7" id="KW-0472">Membrane</keyword>
<evidence type="ECO:0000313" key="9">
    <source>
        <dbReference type="Proteomes" id="UP000316905"/>
    </source>
</evidence>
<evidence type="ECO:0000313" key="8">
    <source>
        <dbReference type="EMBL" id="TWI52302.1"/>
    </source>
</evidence>
<evidence type="ECO:0000256" key="3">
    <source>
        <dbReference type="ARBA" id="ARBA00022475"/>
    </source>
</evidence>
<evidence type="ECO:0000256" key="1">
    <source>
        <dbReference type="ARBA" id="ARBA00004651"/>
    </source>
</evidence>
<feature type="transmembrane region" description="Helical" evidence="7">
    <location>
        <begin position="104"/>
        <end position="122"/>
    </location>
</feature>
<feature type="transmembrane region" description="Helical" evidence="7">
    <location>
        <begin position="526"/>
        <end position="544"/>
    </location>
</feature>
<protein>
    <submittedName>
        <fullName evidence="8">Putative membrane protein YccC</fullName>
    </submittedName>
</protein>
<keyword evidence="5 7" id="KW-1133">Transmembrane helix</keyword>